<dbReference type="InterPro" id="IPR054545">
    <property type="entry name" value="ApeI-like"/>
</dbReference>
<dbReference type="InterPro" id="IPR016962">
    <property type="entry name" value="Dehydrase_ECs4332_prd"/>
</dbReference>
<dbReference type="OrthoDB" id="9812842at2"/>
<comment type="caution">
    <text evidence="2">The sequence shown here is derived from an EMBL/GenBank/DDBJ whole genome shotgun (WGS) entry which is preliminary data.</text>
</comment>
<feature type="domain" description="ApeI dehydratase-like" evidence="1">
    <location>
        <begin position="5"/>
        <end position="99"/>
    </location>
</feature>
<gene>
    <name evidence="2" type="ORF">C9I99_01860</name>
</gene>
<proteinExistence type="predicted"/>
<dbReference type="AlphaFoldDB" id="A0A2T3J5A4"/>
<keyword evidence="3" id="KW-1185">Reference proteome</keyword>
<dbReference type="Pfam" id="PF22818">
    <property type="entry name" value="ApeI-like"/>
    <property type="match status" value="1"/>
</dbReference>
<dbReference type="InterPro" id="IPR029069">
    <property type="entry name" value="HotDog_dom_sf"/>
</dbReference>
<dbReference type="SUPFAM" id="SSF54637">
    <property type="entry name" value="Thioesterase/thiol ester dehydrase-isomerase"/>
    <property type="match status" value="1"/>
</dbReference>
<name>A0A2T3J5A4_9GAMM</name>
<evidence type="ECO:0000259" key="1">
    <source>
        <dbReference type="Pfam" id="PF22818"/>
    </source>
</evidence>
<dbReference type="EMBL" id="PYMH01000001">
    <property type="protein sequence ID" value="PSU36464.1"/>
    <property type="molecule type" value="Genomic_DNA"/>
</dbReference>
<evidence type="ECO:0000313" key="2">
    <source>
        <dbReference type="EMBL" id="PSU36464.1"/>
    </source>
</evidence>
<sequence length="122" mass="13543">MSQCHTGDSVVLVLRLNPQLSDFKGHFPSYPILPGVTQIDWAVYFSQRILGTPTVFAGMDVIKFQEPIQPNQDVQLSLSWNGEKAKLHFCYTSEDEGNVVTHSSGRISLEVAQSPQACIHRG</sequence>
<dbReference type="Proteomes" id="UP000241222">
    <property type="component" value="Unassembled WGS sequence"/>
</dbReference>
<evidence type="ECO:0000313" key="3">
    <source>
        <dbReference type="Proteomes" id="UP000241222"/>
    </source>
</evidence>
<accession>A0A2T3J5A4</accession>
<organism evidence="2 3">
    <name type="scientific">Photobacterium lutimaris</name>
    <dbReference type="NCBI Taxonomy" id="388278"/>
    <lineage>
        <taxon>Bacteria</taxon>
        <taxon>Pseudomonadati</taxon>
        <taxon>Pseudomonadota</taxon>
        <taxon>Gammaproteobacteria</taxon>
        <taxon>Vibrionales</taxon>
        <taxon>Vibrionaceae</taxon>
        <taxon>Photobacterium</taxon>
    </lineage>
</organism>
<dbReference type="Gene3D" id="3.10.129.10">
    <property type="entry name" value="Hotdog Thioesterase"/>
    <property type="match status" value="1"/>
</dbReference>
<reference evidence="2 3" key="1">
    <citation type="submission" date="2018-03" db="EMBL/GenBank/DDBJ databases">
        <title>Whole genome sequencing of Histamine producing bacteria.</title>
        <authorList>
            <person name="Butler K."/>
        </authorList>
    </citation>
    <scope>NUCLEOTIDE SEQUENCE [LARGE SCALE GENOMIC DNA]</scope>
    <source>
        <strain evidence="2 3">JCM 13586</strain>
    </source>
</reference>
<dbReference type="PIRSF" id="PIRSF030962">
    <property type="entry name" value="Dehydrase_ECs4332_prd"/>
    <property type="match status" value="1"/>
</dbReference>
<protein>
    <submittedName>
        <fullName evidence="2">3-hydroxyacyl-ACP dehydratase</fullName>
    </submittedName>
</protein>